<dbReference type="Proteomes" id="UP000887580">
    <property type="component" value="Unplaced"/>
</dbReference>
<reference evidence="2" key="1">
    <citation type="submission" date="2022-11" db="UniProtKB">
        <authorList>
            <consortium name="WormBaseParasite"/>
        </authorList>
    </citation>
    <scope>IDENTIFICATION</scope>
</reference>
<dbReference type="WBParaSite" id="PS1159_v2.g7.t1">
    <property type="protein sequence ID" value="PS1159_v2.g7.t1"/>
    <property type="gene ID" value="PS1159_v2.g7"/>
</dbReference>
<protein>
    <submittedName>
        <fullName evidence="2">HAT C-terminal dimerisation domain-containing protein</fullName>
    </submittedName>
</protein>
<evidence type="ECO:0000313" key="1">
    <source>
        <dbReference type="Proteomes" id="UP000887580"/>
    </source>
</evidence>
<evidence type="ECO:0000313" key="2">
    <source>
        <dbReference type="WBParaSite" id="PS1159_v2.g7.t1"/>
    </source>
</evidence>
<accession>A0AC35GMT7</accession>
<organism evidence="1 2">
    <name type="scientific">Panagrolaimus sp. PS1159</name>
    <dbReference type="NCBI Taxonomy" id="55785"/>
    <lineage>
        <taxon>Eukaryota</taxon>
        <taxon>Metazoa</taxon>
        <taxon>Ecdysozoa</taxon>
        <taxon>Nematoda</taxon>
        <taxon>Chromadorea</taxon>
        <taxon>Rhabditida</taxon>
        <taxon>Tylenchina</taxon>
        <taxon>Panagrolaimomorpha</taxon>
        <taxon>Panagrolaimoidea</taxon>
        <taxon>Panagrolaimidae</taxon>
        <taxon>Panagrolaimus</taxon>
    </lineage>
</organism>
<proteinExistence type="predicted"/>
<name>A0AC35GMT7_9BILA</name>
<sequence>MTEEEPFEYLLKKNCNECLQSSSEPTLHQVWPITLQIIQKLENFCETSDVIGKALAKASLAAIERKVLKGFISKTHKIATVLNPSTRKLNGVSTIEKQSIYRKIREQLDDPSPQFSTRPLLSMEEEDEESDELSSYLNFKFGNVTSKDFDLLEFWNKHQLQFPQSYKIAMNVLCIPATSCFPERGFSVMKKLITDERSQLGANTVSSIMIGRTLEDADSIEN</sequence>